<evidence type="ECO:0000313" key="3">
    <source>
        <dbReference type="Proteomes" id="UP000543598"/>
    </source>
</evidence>
<keyword evidence="3" id="KW-1185">Reference proteome</keyword>
<comment type="caution">
    <text evidence="2">The sequence shown here is derived from an EMBL/GenBank/DDBJ whole genome shotgun (WGS) entry which is preliminary data.</text>
</comment>
<evidence type="ECO:0000313" key="2">
    <source>
        <dbReference type="EMBL" id="NNH03594.1"/>
    </source>
</evidence>
<dbReference type="EMBL" id="JABEMB010000007">
    <property type="protein sequence ID" value="NNH03594.1"/>
    <property type="molecule type" value="Genomic_DNA"/>
</dbReference>
<protein>
    <submittedName>
        <fullName evidence="2">FBP domain-containing protein</fullName>
    </submittedName>
</protein>
<evidence type="ECO:0000259" key="1">
    <source>
        <dbReference type="Pfam" id="PF16571"/>
    </source>
</evidence>
<dbReference type="Proteomes" id="UP000543598">
    <property type="component" value="Unassembled WGS sequence"/>
</dbReference>
<proteinExistence type="predicted"/>
<feature type="domain" description="Elongation factor G-binding protein C-terminal treble-clef zinc-finger" evidence="1">
    <location>
        <begin position="8"/>
        <end position="158"/>
    </location>
</feature>
<gene>
    <name evidence="2" type="ORF">HLA99_06985</name>
</gene>
<dbReference type="RefSeq" id="WP_167035316.1">
    <property type="nucleotide sequence ID" value="NZ_BAAANA010000002.1"/>
</dbReference>
<sequence>MRPLTEDDVRASFVNAGDDDVRLVALPADFMLTDWDHLDFLAWRDPRSRGRAYLIAEVGGRATGIVLRAAEGTSRARSAMCNLCHTMQPADQVALFTARKAGIAGSHGDSVGTYICADLSCHENVRLAAPLAPSEVRASVDRRIDGTRRRTETFVARVLDAADARGGRA</sequence>
<organism evidence="2 3">
    <name type="scientific">Microbacterium ulmi</name>
    <dbReference type="NCBI Taxonomy" id="179095"/>
    <lineage>
        <taxon>Bacteria</taxon>
        <taxon>Bacillati</taxon>
        <taxon>Actinomycetota</taxon>
        <taxon>Actinomycetes</taxon>
        <taxon>Micrococcales</taxon>
        <taxon>Microbacteriaceae</taxon>
        <taxon>Microbacterium</taxon>
    </lineage>
</organism>
<reference evidence="2 3" key="1">
    <citation type="submission" date="2020-05" db="EMBL/GenBank/DDBJ databases">
        <title>MicrobeNet Type strains.</title>
        <authorList>
            <person name="Nicholson A.C."/>
        </authorList>
    </citation>
    <scope>NUCLEOTIDE SEQUENCE [LARGE SCALE GENOMIC DNA]</scope>
    <source>
        <strain evidence="2 3">JCM 14282</strain>
    </source>
</reference>
<accession>A0A7Y2M0L3</accession>
<dbReference type="Pfam" id="PF16571">
    <property type="entry name" value="FBP_C"/>
    <property type="match status" value="1"/>
</dbReference>
<dbReference type="InterPro" id="IPR032330">
    <property type="entry name" value="EF-G-binding_C"/>
</dbReference>
<dbReference type="AlphaFoldDB" id="A0A7Y2M0L3"/>
<name>A0A7Y2M0L3_9MICO</name>